<comment type="caution">
    <text evidence="1">The sequence shown here is derived from an EMBL/GenBank/DDBJ whole genome shotgun (WGS) entry which is preliminary data.</text>
</comment>
<keyword evidence="2" id="KW-1185">Reference proteome</keyword>
<organism evidence="1 2">
    <name type="scientific">Eikenella longinqua</name>
    <dbReference type="NCBI Taxonomy" id="1795827"/>
    <lineage>
        <taxon>Bacteria</taxon>
        <taxon>Pseudomonadati</taxon>
        <taxon>Pseudomonadota</taxon>
        <taxon>Betaproteobacteria</taxon>
        <taxon>Neisseriales</taxon>
        <taxon>Neisseriaceae</taxon>
        <taxon>Eikenella</taxon>
    </lineage>
</organism>
<proteinExistence type="predicted"/>
<evidence type="ECO:0000313" key="1">
    <source>
        <dbReference type="EMBL" id="OAM30897.1"/>
    </source>
</evidence>
<protein>
    <recommendedName>
        <fullName evidence="3">Knr4/Smi1-like domain-containing protein</fullName>
    </recommendedName>
</protein>
<accession>A0A1A9S1M4</accession>
<sequence length="158" mass="17769">MTSAELVNHYRTKLNSLPEAALIADIPDGARDIPHPLKQLLIQEHQNFLAICNGGSFGDIVLWSTAEILDRQYRVEERLKGAVYEIGQVLYAPIFADIRSGQINFEVDKPISCPFNEFIAHYIFGGKYPDIFSNAAEDDMWFAFLTNNQPKPPALKAT</sequence>
<dbReference type="Proteomes" id="UP000077885">
    <property type="component" value="Unassembled WGS sequence"/>
</dbReference>
<dbReference type="EMBL" id="LXSL01000012">
    <property type="protein sequence ID" value="OAM30897.1"/>
    <property type="molecule type" value="Genomic_DNA"/>
</dbReference>
<evidence type="ECO:0000313" key="2">
    <source>
        <dbReference type="Proteomes" id="UP000077885"/>
    </source>
</evidence>
<reference evidence="2" key="1">
    <citation type="submission" date="2016-05" db="EMBL/GenBank/DDBJ databases">
        <title>Draft genome of Corynebacterium afermentans subsp. afermentans LCDC 88199T.</title>
        <authorList>
            <person name="Bernier A.-M."/>
            <person name="Bernard K."/>
        </authorList>
    </citation>
    <scope>NUCLEOTIDE SEQUENCE [LARGE SCALE GENOMIC DNA]</scope>
    <source>
        <strain evidence="2">NML02-A-017</strain>
    </source>
</reference>
<gene>
    <name evidence="1" type="ORF">A7P95_02565</name>
</gene>
<evidence type="ECO:0008006" key="3">
    <source>
        <dbReference type="Google" id="ProtNLM"/>
    </source>
</evidence>
<dbReference type="AlphaFoldDB" id="A0A1A9S1M4"/>
<name>A0A1A9S1M4_9NEIS</name>
<dbReference type="STRING" id="1795827.A7P95_02565"/>